<proteinExistence type="predicted"/>
<feature type="compositionally biased region" description="Low complexity" evidence="1">
    <location>
        <begin position="64"/>
        <end position="74"/>
    </location>
</feature>
<accession>A0A9Q1LI93</accession>
<feature type="region of interest" description="Disordered" evidence="1">
    <location>
        <begin position="50"/>
        <end position="74"/>
    </location>
</feature>
<dbReference type="OrthoDB" id="1301490at2759"/>
<evidence type="ECO:0000313" key="3">
    <source>
        <dbReference type="Proteomes" id="UP001152561"/>
    </source>
</evidence>
<organism evidence="2 3">
    <name type="scientific">Anisodus acutangulus</name>
    <dbReference type="NCBI Taxonomy" id="402998"/>
    <lineage>
        <taxon>Eukaryota</taxon>
        <taxon>Viridiplantae</taxon>
        <taxon>Streptophyta</taxon>
        <taxon>Embryophyta</taxon>
        <taxon>Tracheophyta</taxon>
        <taxon>Spermatophyta</taxon>
        <taxon>Magnoliopsida</taxon>
        <taxon>eudicotyledons</taxon>
        <taxon>Gunneridae</taxon>
        <taxon>Pentapetalae</taxon>
        <taxon>asterids</taxon>
        <taxon>lamiids</taxon>
        <taxon>Solanales</taxon>
        <taxon>Solanaceae</taxon>
        <taxon>Solanoideae</taxon>
        <taxon>Hyoscyameae</taxon>
        <taxon>Anisodus</taxon>
    </lineage>
</organism>
<evidence type="ECO:0000313" key="2">
    <source>
        <dbReference type="EMBL" id="KAJ8537738.1"/>
    </source>
</evidence>
<sequence>MVSKLLIKKISTDTAKVTRSADITGDIDYKLSANSKRKWKGKQAITTRKLQEIQGQQRIRKRSSSSQSKEPWII</sequence>
<reference evidence="3" key="1">
    <citation type="journal article" date="2023" name="Proc. Natl. Acad. Sci. U.S.A.">
        <title>Genomic and structural basis for evolution of tropane alkaloid biosynthesis.</title>
        <authorList>
            <person name="Wanga Y.-J."/>
            <person name="Taina T."/>
            <person name="Yua J.-Y."/>
            <person name="Lia J."/>
            <person name="Xua B."/>
            <person name="Chenc J."/>
            <person name="D'Auriad J.C."/>
            <person name="Huanga J.-P."/>
            <person name="Huanga S.-X."/>
        </authorList>
    </citation>
    <scope>NUCLEOTIDE SEQUENCE [LARGE SCALE GENOMIC DNA]</scope>
    <source>
        <strain evidence="3">cv. KIB-2019</strain>
    </source>
</reference>
<comment type="caution">
    <text evidence="2">The sequence shown here is derived from an EMBL/GenBank/DDBJ whole genome shotgun (WGS) entry which is preliminary data.</text>
</comment>
<name>A0A9Q1LI93_9SOLA</name>
<dbReference type="Proteomes" id="UP001152561">
    <property type="component" value="Unassembled WGS sequence"/>
</dbReference>
<dbReference type="AlphaFoldDB" id="A0A9Q1LI93"/>
<gene>
    <name evidence="2" type="ORF">K7X08_014278</name>
</gene>
<protein>
    <submittedName>
        <fullName evidence="2">Uncharacterized protein</fullName>
    </submittedName>
</protein>
<keyword evidence="3" id="KW-1185">Reference proteome</keyword>
<evidence type="ECO:0000256" key="1">
    <source>
        <dbReference type="SAM" id="MobiDB-lite"/>
    </source>
</evidence>
<dbReference type="EMBL" id="JAJAGQ010000017">
    <property type="protein sequence ID" value="KAJ8537738.1"/>
    <property type="molecule type" value="Genomic_DNA"/>
</dbReference>